<reference evidence="3 4" key="1">
    <citation type="submission" date="2019-01" db="EMBL/GenBank/DDBJ databases">
        <authorList>
            <person name="Ferrante I. M."/>
        </authorList>
    </citation>
    <scope>NUCLEOTIDE SEQUENCE [LARGE SCALE GENOMIC DNA]</scope>
    <source>
        <strain evidence="3 4">B856</strain>
    </source>
</reference>
<keyword evidence="4" id="KW-1185">Reference proteome</keyword>
<feature type="chain" id="PRO_5019441683" description="Phosphatidic acid phosphatase type 2/haloperoxidase domain-containing protein" evidence="1">
    <location>
        <begin position="19"/>
        <end position="500"/>
    </location>
</feature>
<feature type="domain" description="Phosphatidic acid phosphatase type 2/haloperoxidase" evidence="2">
    <location>
        <begin position="321"/>
        <end position="441"/>
    </location>
</feature>
<dbReference type="EMBL" id="CAACVS010000608">
    <property type="protein sequence ID" value="VEU44057.1"/>
    <property type="molecule type" value="Genomic_DNA"/>
</dbReference>
<protein>
    <recommendedName>
        <fullName evidence="2">Phosphatidic acid phosphatase type 2/haloperoxidase domain-containing protein</fullName>
    </recommendedName>
</protein>
<dbReference type="InterPro" id="IPR036938">
    <property type="entry name" value="PAP2/HPO_sf"/>
</dbReference>
<name>A0A448ZPU2_9STRA</name>
<keyword evidence="1" id="KW-0732">Signal</keyword>
<dbReference type="InterPro" id="IPR016119">
    <property type="entry name" value="Br/Cl_peroxidase_C"/>
</dbReference>
<organism evidence="3 4">
    <name type="scientific">Pseudo-nitzschia multistriata</name>
    <dbReference type="NCBI Taxonomy" id="183589"/>
    <lineage>
        <taxon>Eukaryota</taxon>
        <taxon>Sar</taxon>
        <taxon>Stramenopiles</taxon>
        <taxon>Ochrophyta</taxon>
        <taxon>Bacillariophyta</taxon>
        <taxon>Bacillariophyceae</taxon>
        <taxon>Bacillariophycidae</taxon>
        <taxon>Bacillariales</taxon>
        <taxon>Bacillariaceae</taxon>
        <taxon>Pseudo-nitzschia</taxon>
    </lineage>
</organism>
<evidence type="ECO:0000259" key="2">
    <source>
        <dbReference type="Pfam" id="PF01569"/>
    </source>
</evidence>
<dbReference type="InterPro" id="IPR000326">
    <property type="entry name" value="PAP2/HPO"/>
</dbReference>
<accession>A0A448ZPU2</accession>
<evidence type="ECO:0000313" key="3">
    <source>
        <dbReference type="EMBL" id="VEU44057.1"/>
    </source>
</evidence>
<dbReference type="Gene3D" id="1.10.606.10">
    <property type="entry name" value="Vanadium-containing Chloroperoxidase, domain 2"/>
    <property type="match status" value="1"/>
</dbReference>
<dbReference type="AlphaFoldDB" id="A0A448ZPU2"/>
<gene>
    <name evidence="3" type="ORF">PSNMU_V1.4_AUG-EV-PASAV3_0111240</name>
</gene>
<dbReference type="Proteomes" id="UP000291116">
    <property type="component" value="Unassembled WGS sequence"/>
</dbReference>
<evidence type="ECO:0000313" key="4">
    <source>
        <dbReference type="Proteomes" id="UP000291116"/>
    </source>
</evidence>
<dbReference type="GO" id="GO:0004601">
    <property type="term" value="F:peroxidase activity"/>
    <property type="evidence" value="ECO:0007669"/>
    <property type="project" value="InterPro"/>
</dbReference>
<dbReference type="Pfam" id="PF01569">
    <property type="entry name" value="PAP2"/>
    <property type="match status" value="1"/>
</dbReference>
<evidence type="ECO:0000256" key="1">
    <source>
        <dbReference type="SAM" id="SignalP"/>
    </source>
</evidence>
<feature type="signal peptide" evidence="1">
    <location>
        <begin position="1"/>
        <end position="18"/>
    </location>
</feature>
<sequence length="500" mass="55761">MKFHLILGCATLVVAGTALVALFGSRTQEDGSATRKLRFNRLPVVYVNEWYGDDWWSSGDDWWGTDDYSKGDDWWGSGDDGFHHGGHGQGDDWHNDDYTFEYKPVASEFIKVTNGGYGGKSGRSLSELRFNKVPPVIEGYNTNAFRYTPSRDYVQGVHTALFPLMPSDYPLTGEKANIVRRETMADAVVLSGDIQLHGDSNPTVWLNRAGVTPIYPSDPAFWDELRPVVEAQIARRSGVSPSQMNYWPDSWADKTTLDAVAEAVQGEYPGLHQSTIIEKFFKDGVEMYRDMYPFRSVVDFIGTDIRLAAINTWAFEAVAPINFMLKWHYGVPRPEEVAWMIYKGQYTEADGVPADLVALIKSMDMEYATSFTAYVDGSPTHPSFPAMHSAGSTCSYWMPAVCDLSPEQYCEALRVDYAVAYARTIAGVHYPNDNYAGLNLGQRIIKEKLPPVLAEKYGYDEAKVARKLEALAFDWHDFDSSSCTIAGVSAADFLAAAKLN</sequence>
<dbReference type="SUPFAM" id="SSF48317">
    <property type="entry name" value="Acid phosphatase/Vanadium-dependent haloperoxidase"/>
    <property type="match status" value="1"/>
</dbReference>
<dbReference type="OrthoDB" id="40260at2759"/>
<proteinExistence type="predicted"/>